<sequence>MKSIFIIAGIVLSASSFASPPIEQSNIFNDIKNDSVLAQKLNKQDLIEIIGQHNDESNQLALPQIELLPIVDLIPSQTGSNSRIAKVIKLKQVAVSE</sequence>
<keyword evidence="3" id="KW-1185">Reference proteome</keyword>
<name>A0ABU2ZNA2_9ALTE</name>
<comment type="caution">
    <text evidence="2">The sequence shown here is derived from an EMBL/GenBank/DDBJ whole genome shotgun (WGS) entry which is preliminary data.</text>
</comment>
<accession>A0ABU2ZNA2</accession>
<dbReference type="EMBL" id="JAVRHX010000001">
    <property type="protein sequence ID" value="MDT0594107.1"/>
    <property type="molecule type" value="Genomic_DNA"/>
</dbReference>
<feature type="signal peptide" evidence="1">
    <location>
        <begin position="1"/>
        <end position="18"/>
    </location>
</feature>
<evidence type="ECO:0000313" key="2">
    <source>
        <dbReference type="EMBL" id="MDT0594107.1"/>
    </source>
</evidence>
<organism evidence="2 3">
    <name type="scientific">Glaciecola petra</name>
    <dbReference type="NCBI Taxonomy" id="3075602"/>
    <lineage>
        <taxon>Bacteria</taxon>
        <taxon>Pseudomonadati</taxon>
        <taxon>Pseudomonadota</taxon>
        <taxon>Gammaproteobacteria</taxon>
        <taxon>Alteromonadales</taxon>
        <taxon>Alteromonadaceae</taxon>
        <taxon>Glaciecola</taxon>
    </lineage>
</organism>
<proteinExistence type="predicted"/>
<dbReference type="Proteomes" id="UP001253545">
    <property type="component" value="Unassembled WGS sequence"/>
</dbReference>
<dbReference type="RefSeq" id="WP_311367592.1">
    <property type="nucleotide sequence ID" value="NZ_JAVRHX010000001.1"/>
</dbReference>
<evidence type="ECO:0000256" key="1">
    <source>
        <dbReference type="SAM" id="SignalP"/>
    </source>
</evidence>
<gene>
    <name evidence="2" type="ORF">RM552_04550</name>
</gene>
<evidence type="ECO:0000313" key="3">
    <source>
        <dbReference type="Proteomes" id="UP001253545"/>
    </source>
</evidence>
<reference evidence="2 3" key="1">
    <citation type="submission" date="2023-09" db="EMBL/GenBank/DDBJ databases">
        <authorList>
            <person name="Rey-Velasco X."/>
        </authorList>
    </citation>
    <scope>NUCLEOTIDE SEQUENCE [LARGE SCALE GENOMIC DNA]</scope>
    <source>
        <strain evidence="2 3">P117</strain>
    </source>
</reference>
<feature type="chain" id="PRO_5046865241" evidence="1">
    <location>
        <begin position="19"/>
        <end position="97"/>
    </location>
</feature>
<keyword evidence="1" id="KW-0732">Signal</keyword>
<protein>
    <submittedName>
        <fullName evidence="2">Uncharacterized protein</fullName>
    </submittedName>
</protein>